<evidence type="ECO:0000256" key="2">
    <source>
        <dbReference type="ARBA" id="ARBA00023125"/>
    </source>
</evidence>
<dbReference type="InterPro" id="IPR009057">
    <property type="entry name" value="Homeodomain-like_sf"/>
</dbReference>
<keyword evidence="6" id="KW-1185">Reference proteome</keyword>
<dbReference type="Pfam" id="PF12833">
    <property type="entry name" value="HTH_18"/>
    <property type="match status" value="1"/>
</dbReference>
<evidence type="ECO:0000256" key="1">
    <source>
        <dbReference type="ARBA" id="ARBA00023015"/>
    </source>
</evidence>
<gene>
    <name evidence="5" type="ordered locus">Celf_2305</name>
</gene>
<name>F4H2T3_CELFA</name>
<dbReference type="Proteomes" id="UP000008460">
    <property type="component" value="Chromosome"/>
</dbReference>
<dbReference type="SMART" id="SM00342">
    <property type="entry name" value="HTH_ARAC"/>
    <property type="match status" value="1"/>
</dbReference>
<proteinExistence type="predicted"/>
<accession>F4H2T3</accession>
<dbReference type="HOGENOM" id="CLU_066193_5_0_11"/>
<dbReference type="KEGG" id="cfi:Celf_2305"/>
<evidence type="ECO:0000313" key="6">
    <source>
        <dbReference type="Proteomes" id="UP000008460"/>
    </source>
</evidence>
<sequence>MFERDATTGTGGVLRGAGAPAFRLERYAPPEDLADVVERFWTVRWSLPPGVHVTQTVLPHACVNLVAEPGLFAAHGIPSGRFDREIAGTGAVVGTKFRPGGFDAYARHVLGRRAARLGATRRDAVIPARDLLGDAAEVGPALLAAVGRGDDAAAVAQVVDVLRAARPGPPEADPALDQVHRAFAAVVGGRLGPDARVDDLAALAGLSTRTLQRLLRERVGVGPKWVLQRHRVHLAAELIAQAPDGDLAQVAARAGYYDQSHLTTDFAALAGITPGAYARRCADALQGAARDA</sequence>
<dbReference type="PANTHER" id="PTHR46796:SF15">
    <property type="entry name" value="BLL1074 PROTEIN"/>
    <property type="match status" value="1"/>
</dbReference>
<keyword evidence="3" id="KW-0804">Transcription</keyword>
<dbReference type="InterPro" id="IPR050204">
    <property type="entry name" value="AraC_XylS_family_regulators"/>
</dbReference>
<dbReference type="GO" id="GO:0043565">
    <property type="term" value="F:sequence-specific DNA binding"/>
    <property type="evidence" value="ECO:0007669"/>
    <property type="project" value="InterPro"/>
</dbReference>
<dbReference type="GO" id="GO:0003700">
    <property type="term" value="F:DNA-binding transcription factor activity"/>
    <property type="evidence" value="ECO:0007669"/>
    <property type="project" value="InterPro"/>
</dbReference>
<dbReference type="InterPro" id="IPR018062">
    <property type="entry name" value="HTH_AraC-typ_CS"/>
</dbReference>
<dbReference type="Pfam" id="PF20240">
    <property type="entry name" value="DUF6597"/>
    <property type="match status" value="1"/>
</dbReference>
<dbReference type="Gene3D" id="1.10.10.60">
    <property type="entry name" value="Homeodomain-like"/>
    <property type="match status" value="1"/>
</dbReference>
<evidence type="ECO:0000256" key="3">
    <source>
        <dbReference type="ARBA" id="ARBA00023163"/>
    </source>
</evidence>
<dbReference type="EMBL" id="CP002666">
    <property type="protein sequence ID" value="AEE46432.1"/>
    <property type="molecule type" value="Genomic_DNA"/>
</dbReference>
<dbReference type="AlphaFoldDB" id="F4H2T3"/>
<dbReference type="InterPro" id="IPR046532">
    <property type="entry name" value="DUF6597"/>
</dbReference>
<evidence type="ECO:0000313" key="5">
    <source>
        <dbReference type="EMBL" id="AEE46432.1"/>
    </source>
</evidence>
<dbReference type="InterPro" id="IPR018060">
    <property type="entry name" value="HTH_AraC"/>
</dbReference>
<dbReference type="STRING" id="590998.Celf_2305"/>
<dbReference type="RefSeq" id="WP_013771458.1">
    <property type="nucleotide sequence ID" value="NC_015514.1"/>
</dbReference>
<organism evidence="5 6">
    <name type="scientific">Cellulomonas fimi (strain ATCC 484 / DSM 20113 / JCM 1341 / CCUG 24087 / LMG 16345 / NBRC 15513 / NCIMB 8980 / NCTC 7547 / NRS-133)</name>
    <dbReference type="NCBI Taxonomy" id="590998"/>
    <lineage>
        <taxon>Bacteria</taxon>
        <taxon>Bacillati</taxon>
        <taxon>Actinomycetota</taxon>
        <taxon>Actinomycetes</taxon>
        <taxon>Micrococcales</taxon>
        <taxon>Cellulomonadaceae</taxon>
        <taxon>Cellulomonas</taxon>
    </lineage>
</organism>
<keyword evidence="2" id="KW-0238">DNA-binding</keyword>
<feature type="domain" description="HTH araC/xylS-type" evidence="4">
    <location>
        <begin position="181"/>
        <end position="280"/>
    </location>
</feature>
<protein>
    <submittedName>
        <fullName evidence="5">Transcriptional regulator, AraC family</fullName>
    </submittedName>
</protein>
<dbReference type="eggNOG" id="COG2207">
    <property type="taxonomic scope" value="Bacteria"/>
</dbReference>
<keyword evidence="1" id="KW-0805">Transcription regulation</keyword>
<evidence type="ECO:0000259" key="4">
    <source>
        <dbReference type="PROSITE" id="PS01124"/>
    </source>
</evidence>
<dbReference type="PROSITE" id="PS00041">
    <property type="entry name" value="HTH_ARAC_FAMILY_1"/>
    <property type="match status" value="1"/>
</dbReference>
<reference evidence="5 6" key="1">
    <citation type="submission" date="2011-04" db="EMBL/GenBank/DDBJ databases">
        <title>Complete sequence of Cellulomonas fimi ATCC 484.</title>
        <authorList>
            <consortium name="US DOE Joint Genome Institute"/>
            <person name="Lucas S."/>
            <person name="Han J."/>
            <person name="Lapidus A."/>
            <person name="Cheng J.-F."/>
            <person name="Goodwin L."/>
            <person name="Pitluck S."/>
            <person name="Peters L."/>
            <person name="Chertkov O."/>
            <person name="Detter J.C."/>
            <person name="Han C."/>
            <person name="Tapia R."/>
            <person name="Land M."/>
            <person name="Hauser L."/>
            <person name="Kyrpides N."/>
            <person name="Ivanova N."/>
            <person name="Ovchinnikova G."/>
            <person name="Pagani I."/>
            <person name="Mead D."/>
            <person name="Brumm P."/>
            <person name="Woyke T."/>
        </authorList>
    </citation>
    <scope>NUCLEOTIDE SEQUENCE [LARGE SCALE GENOMIC DNA]</scope>
    <source>
        <strain evidence="6">ATCC 484 / DSM 20113 / JCM 1341 / NBRC 15513 / NCIMB 8980 / NCTC 7547</strain>
    </source>
</reference>
<dbReference type="PROSITE" id="PS01124">
    <property type="entry name" value="HTH_ARAC_FAMILY_2"/>
    <property type="match status" value="1"/>
</dbReference>
<dbReference type="PANTHER" id="PTHR46796">
    <property type="entry name" value="HTH-TYPE TRANSCRIPTIONAL ACTIVATOR RHAS-RELATED"/>
    <property type="match status" value="1"/>
</dbReference>
<dbReference type="SUPFAM" id="SSF46689">
    <property type="entry name" value="Homeodomain-like"/>
    <property type="match status" value="1"/>
</dbReference>